<evidence type="ECO:0000313" key="3">
    <source>
        <dbReference type="Proteomes" id="UP000001307"/>
    </source>
</evidence>
<feature type="region of interest" description="Disordered" evidence="1">
    <location>
        <begin position="35"/>
        <end position="108"/>
    </location>
</feature>
<gene>
    <name evidence="2" type="ORF">GSOID_T00003740001</name>
</gene>
<reference evidence="2" key="1">
    <citation type="journal article" date="2010" name="Science">
        <title>Plasticity of animal genome architecture unmasked by rapid evolution of a pelagic tunicate.</title>
        <authorList>
            <person name="Denoeud F."/>
            <person name="Henriet S."/>
            <person name="Mungpakdee S."/>
            <person name="Aury J.M."/>
            <person name="Da Silva C."/>
            <person name="Brinkmann H."/>
            <person name="Mikhaleva J."/>
            <person name="Olsen L.C."/>
            <person name="Jubin C."/>
            <person name="Canestro C."/>
            <person name="Bouquet J.M."/>
            <person name="Danks G."/>
            <person name="Poulain J."/>
            <person name="Campsteijn C."/>
            <person name="Adamski M."/>
            <person name="Cross I."/>
            <person name="Yadetie F."/>
            <person name="Muffato M."/>
            <person name="Louis A."/>
            <person name="Butcher S."/>
            <person name="Tsagkogeorga G."/>
            <person name="Konrad A."/>
            <person name="Singh S."/>
            <person name="Jensen M.F."/>
            <person name="Cong E.H."/>
            <person name="Eikeseth-Otteraa H."/>
            <person name="Noel B."/>
            <person name="Anthouard V."/>
            <person name="Porcel B.M."/>
            <person name="Kachouri-Lafond R."/>
            <person name="Nishino A."/>
            <person name="Ugolini M."/>
            <person name="Chourrout P."/>
            <person name="Nishida H."/>
            <person name="Aasland R."/>
            <person name="Huzurbazar S."/>
            <person name="Westhof E."/>
            <person name="Delsuc F."/>
            <person name="Lehrach H."/>
            <person name="Reinhardt R."/>
            <person name="Weissenbach J."/>
            <person name="Roy S.W."/>
            <person name="Artiguenave F."/>
            <person name="Postlethwait J.H."/>
            <person name="Manak J.R."/>
            <person name="Thompson E.M."/>
            <person name="Jaillon O."/>
            <person name="Du Pasquier L."/>
            <person name="Boudinot P."/>
            <person name="Liberles D.A."/>
            <person name="Volff J.N."/>
            <person name="Philippe H."/>
            <person name="Lenhard B."/>
            <person name="Roest Crollius H."/>
            <person name="Wincker P."/>
            <person name="Chourrout D."/>
        </authorList>
    </citation>
    <scope>NUCLEOTIDE SEQUENCE [LARGE SCALE GENOMIC DNA]</scope>
</reference>
<feature type="compositionally biased region" description="Low complexity" evidence="1">
    <location>
        <begin position="73"/>
        <end position="82"/>
    </location>
</feature>
<accession>E4X848</accession>
<proteinExistence type="predicted"/>
<evidence type="ECO:0000313" key="2">
    <source>
        <dbReference type="EMBL" id="CBY18871.1"/>
    </source>
</evidence>
<dbReference type="AlphaFoldDB" id="E4X848"/>
<feature type="compositionally biased region" description="Basic and acidic residues" evidence="1">
    <location>
        <begin position="38"/>
        <end position="48"/>
    </location>
</feature>
<dbReference type="InParanoid" id="E4X848"/>
<keyword evidence="3" id="KW-1185">Reference proteome</keyword>
<dbReference type="EMBL" id="FN653028">
    <property type="protein sequence ID" value="CBY18871.1"/>
    <property type="molecule type" value="Genomic_DNA"/>
</dbReference>
<dbReference type="Proteomes" id="UP000001307">
    <property type="component" value="Unassembled WGS sequence"/>
</dbReference>
<protein>
    <submittedName>
        <fullName evidence="2">Uncharacterized protein</fullName>
    </submittedName>
</protein>
<dbReference type="OrthoDB" id="10504044at2759"/>
<name>E4X848_OIKDI</name>
<evidence type="ECO:0000256" key="1">
    <source>
        <dbReference type="SAM" id="MobiDB-lite"/>
    </source>
</evidence>
<organism evidence="2">
    <name type="scientific">Oikopleura dioica</name>
    <name type="common">Tunicate</name>
    <dbReference type="NCBI Taxonomy" id="34765"/>
    <lineage>
        <taxon>Eukaryota</taxon>
        <taxon>Metazoa</taxon>
        <taxon>Chordata</taxon>
        <taxon>Tunicata</taxon>
        <taxon>Appendicularia</taxon>
        <taxon>Copelata</taxon>
        <taxon>Oikopleuridae</taxon>
        <taxon>Oikopleura</taxon>
    </lineage>
</organism>
<sequence length="174" mass="19813">MKCGCSCSCHLRERLRKYLEDFDRWLARKIFGARKSKNGKDTEGKNEDNSEGSDGGSDGSGRDNEDDSDDGIDNNIDSISDLSSDDADSDTSGSVNSNQMKIFMDSSEEERLSHEIEDFYEDVDGDLEEELQFDIAMIEDEEAFIYKYDFNDGNERQIFIEENITTADDFRVVE</sequence>